<dbReference type="GO" id="GO:0005634">
    <property type="term" value="C:nucleus"/>
    <property type="evidence" value="ECO:0007669"/>
    <property type="project" value="UniProtKB-SubCell"/>
</dbReference>
<dbReference type="Gene3D" id="1.10.10.60">
    <property type="entry name" value="Homeodomain-like"/>
    <property type="match status" value="3"/>
</dbReference>
<organism evidence="10 11">
    <name type="scientific">Momordica charantia</name>
    <name type="common">Bitter gourd</name>
    <name type="synonym">Balsam pear</name>
    <dbReference type="NCBI Taxonomy" id="3673"/>
    <lineage>
        <taxon>Eukaryota</taxon>
        <taxon>Viridiplantae</taxon>
        <taxon>Streptophyta</taxon>
        <taxon>Embryophyta</taxon>
        <taxon>Tracheophyta</taxon>
        <taxon>Spermatophyta</taxon>
        <taxon>Magnoliopsida</taxon>
        <taxon>eudicotyledons</taxon>
        <taxon>Gunneridae</taxon>
        <taxon>Pentapetalae</taxon>
        <taxon>rosids</taxon>
        <taxon>fabids</taxon>
        <taxon>Cucurbitales</taxon>
        <taxon>Cucurbitaceae</taxon>
        <taxon>Momordiceae</taxon>
        <taxon>Momordica</taxon>
    </lineage>
</organism>
<protein>
    <submittedName>
        <fullName evidence="11">Transcription factor MYB3R-1-like</fullName>
    </submittedName>
</protein>
<feature type="region of interest" description="Disordered" evidence="7">
    <location>
        <begin position="690"/>
        <end position="719"/>
    </location>
</feature>
<proteinExistence type="predicted"/>
<feature type="region of interest" description="Disordered" evidence="7">
    <location>
        <begin position="1"/>
        <end position="41"/>
    </location>
</feature>
<dbReference type="FunFam" id="1.10.10.60:FF:000016">
    <property type="entry name" value="Transcriptional activator Myb isoform A"/>
    <property type="match status" value="1"/>
</dbReference>
<dbReference type="OrthoDB" id="2143914at2759"/>
<dbReference type="GO" id="GO:0000978">
    <property type="term" value="F:RNA polymerase II cis-regulatory region sequence-specific DNA binding"/>
    <property type="evidence" value="ECO:0007669"/>
    <property type="project" value="TreeGrafter"/>
</dbReference>
<evidence type="ECO:0000259" key="8">
    <source>
        <dbReference type="PROSITE" id="PS50090"/>
    </source>
</evidence>
<dbReference type="Proteomes" id="UP000504603">
    <property type="component" value="Unplaced"/>
</dbReference>
<evidence type="ECO:0000313" key="11">
    <source>
        <dbReference type="RefSeq" id="XP_022132257.1"/>
    </source>
</evidence>
<dbReference type="FunFam" id="1.10.10.60:FF:000324">
    <property type="entry name" value="Transcription factor MYB3R-2"/>
    <property type="match status" value="1"/>
</dbReference>
<dbReference type="FunFam" id="1.10.10.60:FF:000010">
    <property type="entry name" value="Transcriptional activator Myb isoform A"/>
    <property type="match status" value="1"/>
</dbReference>
<dbReference type="SMART" id="SM00717">
    <property type="entry name" value="SANT"/>
    <property type="match status" value="3"/>
</dbReference>
<accession>A0A6J1BTC6</accession>
<evidence type="ECO:0000313" key="10">
    <source>
        <dbReference type="Proteomes" id="UP000504603"/>
    </source>
</evidence>
<dbReference type="InterPro" id="IPR050560">
    <property type="entry name" value="MYB_TF"/>
</dbReference>
<evidence type="ECO:0000256" key="3">
    <source>
        <dbReference type="ARBA" id="ARBA00023015"/>
    </source>
</evidence>
<evidence type="ECO:0000256" key="4">
    <source>
        <dbReference type="ARBA" id="ARBA00023125"/>
    </source>
</evidence>
<dbReference type="RefSeq" id="XP_022132257.1">
    <property type="nucleotide sequence ID" value="XM_022276565.1"/>
</dbReference>
<evidence type="ECO:0000259" key="9">
    <source>
        <dbReference type="PROSITE" id="PS51294"/>
    </source>
</evidence>
<feature type="domain" description="Myb-like" evidence="8">
    <location>
        <begin position="84"/>
        <end position="135"/>
    </location>
</feature>
<dbReference type="CDD" id="cd00167">
    <property type="entry name" value="SANT"/>
    <property type="match status" value="3"/>
</dbReference>
<gene>
    <name evidence="11" type="primary">LOC111005153</name>
</gene>
<dbReference type="GO" id="GO:0000981">
    <property type="term" value="F:DNA-binding transcription factor activity, RNA polymerase II-specific"/>
    <property type="evidence" value="ECO:0007669"/>
    <property type="project" value="TreeGrafter"/>
</dbReference>
<dbReference type="InterPro" id="IPR009057">
    <property type="entry name" value="Homeodomain-like_sf"/>
</dbReference>
<keyword evidence="3" id="KW-0805">Transcription regulation</keyword>
<feature type="domain" description="Myb-like" evidence="8">
    <location>
        <begin position="32"/>
        <end position="83"/>
    </location>
</feature>
<dbReference type="PANTHER" id="PTHR45614">
    <property type="entry name" value="MYB PROTEIN-RELATED"/>
    <property type="match status" value="1"/>
</dbReference>
<dbReference type="Pfam" id="PF00249">
    <property type="entry name" value="Myb_DNA-binding"/>
    <property type="match status" value="1"/>
</dbReference>
<feature type="domain" description="Myb-like" evidence="8">
    <location>
        <begin position="136"/>
        <end position="186"/>
    </location>
</feature>
<feature type="region of interest" description="Disordered" evidence="7">
    <location>
        <begin position="426"/>
        <end position="447"/>
    </location>
</feature>
<feature type="domain" description="HTH myb-type" evidence="9">
    <location>
        <begin position="32"/>
        <end position="83"/>
    </location>
</feature>
<dbReference type="Pfam" id="PF13921">
    <property type="entry name" value="Myb_DNA-bind_6"/>
    <property type="match status" value="1"/>
</dbReference>
<keyword evidence="6" id="KW-0539">Nucleus</keyword>
<feature type="compositionally biased region" description="Polar residues" evidence="7">
    <location>
        <begin position="29"/>
        <end position="39"/>
    </location>
</feature>
<evidence type="ECO:0000256" key="5">
    <source>
        <dbReference type="ARBA" id="ARBA00023163"/>
    </source>
</evidence>
<keyword evidence="2" id="KW-0677">Repeat</keyword>
<dbReference type="GeneID" id="111005153"/>
<dbReference type="AlphaFoldDB" id="A0A6J1BTC6"/>
<dbReference type="SUPFAM" id="SSF46689">
    <property type="entry name" value="Homeodomain-like"/>
    <property type="match status" value="2"/>
</dbReference>
<reference evidence="11" key="1">
    <citation type="submission" date="2025-08" db="UniProtKB">
        <authorList>
            <consortium name="RefSeq"/>
        </authorList>
    </citation>
    <scope>IDENTIFICATION</scope>
    <source>
        <strain evidence="11">OHB3-1</strain>
    </source>
</reference>
<sequence length="970" mass="107033">MEGDKTISSPSDNPGVRDQKIRALHGRTTGPTRRSTKGQWTPEEDEILRQAVDHFQGKNWKKIAGCFKDRTDVQCLHRWQKVLNPELVKGPWSKEEDEIIIELVNKYGPKKWSTIAKHLSGRIGKQCRERWHNHLNPNINKEAWTQEEELALIRAHQIYGNRWAELTKFLPGRTDNAIKNHWNSSVKKKLDSYLVSGLLTQFQDPISVGQPNQLPVSVGSGNDSGLNGMETEEISECSQDATVADSFMSDLACGTLQMRKEYQLIENSGLGKEQSSSPVSSSAPYYHSVDEITEFAQEMGHSLSPSEQNHLHGCRITSDRDYQCDLNEFPNISSLELGKETSQFEAICTRMGESHGAGDSAQNSSMEKGATACVQAERMFISDDECCRVLFSDAKSDRCDRTTNLRKGSYVSELNDYEVPVESLGTQKADNSHTSTSQIHPSGSDVQEKNLVSQSYVVVPLVTSQQDGLVYNGGPSKPSCFHLTDNSEMQEHPGVSEDPAKLICVNTIATAADSTGTCTHSDERAKQHNEHEDSGALCYEPPRFPSLDVPFFSCDLIQSGSEMQEYSPLGIRQLMMSSLNCVTPFRLWDSPSCDASPDAVLKSAAKTFTSTPSILKKRHRELMSPLSERRIDKKLETAVTSSLSETFSRLDVVFNDGPDKASTLSLSDQKGTTEDFAEDKENIYCTIEKRENKRDDGDESLNVTISENGVPKSHSQDYTKQGNADIEMIWVQSAAEIVPPGVLTEHDANDLQLHSVDQADSHRALSSSKGIKKRHCLSRLDDPSNAEDNTSKVSSGNSHGRTSSSPPEHHSVATTRELPVTSSASLEKIEDNRPQITITGIAASLPGESPFFKRSIESPSAWMSPWFLNSFLPGPRIDTEITIEDIGYYSSPKERSVDAIGLMKQVSERTAAACANAHEVLGNETPETLLKGTRMKHHSHCDETVLADCRVLDFSECGSPGKVGSGPIVG</sequence>
<dbReference type="KEGG" id="mcha:111005153"/>
<keyword evidence="10" id="KW-1185">Reference proteome</keyword>
<feature type="region of interest" description="Disordered" evidence="7">
    <location>
        <begin position="762"/>
        <end position="832"/>
    </location>
</feature>
<feature type="domain" description="HTH myb-type" evidence="9">
    <location>
        <begin position="84"/>
        <end position="139"/>
    </location>
</feature>
<feature type="compositionally biased region" description="Low complexity" evidence="7">
    <location>
        <begin position="794"/>
        <end position="805"/>
    </location>
</feature>
<dbReference type="PANTHER" id="PTHR45614:SF266">
    <property type="entry name" value="TRANSCRIPTION FACTOR MYB3R-4"/>
    <property type="match status" value="1"/>
</dbReference>
<feature type="compositionally biased region" description="Polar residues" evidence="7">
    <location>
        <begin position="1"/>
        <end position="12"/>
    </location>
</feature>
<dbReference type="PROSITE" id="PS51294">
    <property type="entry name" value="HTH_MYB"/>
    <property type="match status" value="3"/>
</dbReference>
<feature type="domain" description="HTH myb-type" evidence="9">
    <location>
        <begin position="140"/>
        <end position="190"/>
    </location>
</feature>
<keyword evidence="5" id="KW-0804">Transcription</keyword>
<dbReference type="InterPro" id="IPR001005">
    <property type="entry name" value="SANT/Myb"/>
</dbReference>
<evidence type="ECO:0000256" key="6">
    <source>
        <dbReference type="ARBA" id="ARBA00023242"/>
    </source>
</evidence>
<evidence type="ECO:0000256" key="7">
    <source>
        <dbReference type="SAM" id="MobiDB-lite"/>
    </source>
</evidence>
<dbReference type="PROSITE" id="PS50090">
    <property type="entry name" value="MYB_LIKE"/>
    <property type="match status" value="3"/>
</dbReference>
<evidence type="ECO:0000256" key="2">
    <source>
        <dbReference type="ARBA" id="ARBA00022737"/>
    </source>
</evidence>
<name>A0A6J1BTC6_MOMCH</name>
<comment type="subcellular location">
    <subcellularLocation>
        <location evidence="1">Nucleus</location>
    </subcellularLocation>
</comment>
<evidence type="ECO:0000256" key="1">
    <source>
        <dbReference type="ARBA" id="ARBA00004123"/>
    </source>
</evidence>
<keyword evidence="4" id="KW-0238">DNA-binding</keyword>
<dbReference type="InterPro" id="IPR017930">
    <property type="entry name" value="Myb_dom"/>
</dbReference>